<evidence type="ECO:0000313" key="3">
    <source>
        <dbReference type="Proteomes" id="UP000008066"/>
    </source>
</evidence>
<dbReference type="Proteomes" id="UP000008066">
    <property type="component" value="Unassembled WGS sequence"/>
</dbReference>
<feature type="region of interest" description="Disordered" evidence="1">
    <location>
        <begin position="177"/>
        <end position="293"/>
    </location>
</feature>
<proteinExistence type="predicted"/>
<feature type="compositionally biased region" description="Polar residues" evidence="1">
    <location>
        <begin position="333"/>
        <end position="349"/>
    </location>
</feature>
<feature type="compositionally biased region" description="Basic and acidic residues" evidence="1">
    <location>
        <begin position="677"/>
        <end position="692"/>
    </location>
</feature>
<dbReference type="RefSeq" id="XP_006691027.1">
    <property type="nucleotide sequence ID" value="XM_006690964.1"/>
</dbReference>
<dbReference type="OrthoDB" id="4588146at2759"/>
<dbReference type="AlphaFoldDB" id="G0RXZ9"/>
<evidence type="ECO:0000256" key="1">
    <source>
        <dbReference type="SAM" id="MobiDB-lite"/>
    </source>
</evidence>
<keyword evidence="3" id="KW-1185">Reference proteome</keyword>
<feature type="compositionally biased region" description="Acidic residues" evidence="1">
    <location>
        <begin position="587"/>
        <end position="600"/>
    </location>
</feature>
<accession>G0RXZ9</accession>
<organism evidence="3">
    <name type="scientific">Chaetomium thermophilum (strain DSM 1495 / CBS 144.50 / IMI 039719)</name>
    <name type="common">Thermochaetoides thermophila</name>
    <dbReference type="NCBI Taxonomy" id="759272"/>
    <lineage>
        <taxon>Eukaryota</taxon>
        <taxon>Fungi</taxon>
        <taxon>Dikarya</taxon>
        <taxon>Ascomycota</taxon>
        <taxon>Pezizomycotina</taxon>
        <taxon>Sordariomycetes</taxon>
        <taxon>Sordariomycetidae</taxon>
        <taxon>Sordariales</taxon>
        <taxon>Chaetomiaceae</taxon>
        <taxon>Thermochaetoides</taxon>
    </lineage>
</organism>
<protein>
    <submittedName>
        <fullName evidence="2">Uncharacterized protein</fullName>
    </submittedName>
</protein>
<gene>
    <name evidence="2" type="ORF">CTHT_0004890</name>
</gene>
<evidence type="ECO:0000313" key="2">
    <source>
        <dbReference type="EMBL" id="EGS23785.1"/>
    </source>
</evidence>
<feature type="compositionally biased region" description="Low complexity" evidence="1">
    <location>
        <begin position="517"/>
        <end position="528"/>
    </location>
</feature>
<feature type="compositionally biased region" description="Low complexity" evidence="1">
    <location>
        <begin position="271"/>
        <end position="293"/>
    </location>
</feature>
<feature type="region of interest" description="Disordered" evidence="1">
    <location>
        <begin position="333"/>
        <end position="386"/>
    </location>
</feature>
<feature type="compositionally biased region" description="Low complexity" evidence="1">
    <location>
        <begin position="748"/>
        <end position="761"/>
    </location>
</feature>
<dbReference type="GeneID" id="18254527"/>
<feature type="region of interest" description="Disordered" evidence="1">
    <location>
        <begin position="728"/>
        <end position="761"/>
    </location>
</feature>
<feature type="compositionally biased region" description="Acidic residues" evidence="1">
    <location>
        <begin position="569"/>
        <end position="578"/>
    </location>
</feature>
<feature type="compositionally biased region" description="Polar residues" evidence="1">
    <location>
        <begin position="356"/>
        <end position="371"/>
    </location>
</feature>
<dbReference type="HOGENOM" id="CLU_332878_0_0_1"/>
<feature type="compositionally biased region" description="Basic residues" evidence="1">
    <location>
        <begin position="737"/>
        <end position="747"/>
    </location>
</feature>
<feature type="compositionally biased region" description="Low complexity" evidence="1">
    <location>
        <begin position="609"/>
        <end position="629"/>
    </location>
</feature>
<feature type="compositionally biased region" description="Low complexity" evidence="1">
    <location>
        <begin position="177"/>
        <end position="186"/>
    </location>
</feature>
<sequence>MSQFRANVNFDLNEISMFDGELPDQLFQWGPQQDAQDFADVSMADANQVNINQTLNPVNTNNGAPSNITPAQLNELINQLNPYENAPPLPEVNPAEVNALLNQPAVNQNPPPPPEDNITPAQLNEMLSQADLSKDVVISPELVTQLEKQLEKIPLPPAIPQPPSLAAAQNAMQLSTTNPQPMVQTPTPVPAPEISSFEDSKSRQTKEPKTRKRSKSNAQRTPAEEPPASASKNFSTKKQSFSGRSHKRKASTDSNDDETPSKRRQRGNGKAIPTGSSPSTTSTSKASPAFASPRSMLLASPFRPARGNMPFQRAPTQGTAVFNTPCLPLAHTNTIQPDLSGTTPSQPTPTRYLRTPLSTNTPMNQHQQFPVPQTPSPPQAGQQPVDIPQSIKRGLCAAVQSLVSEASNRGTIFDQALLEGTQTDFASAETRHTVMVTTKPLVAEILYTNPENDRQAYSKGAFRVFQMVMEEMKDFGTVFGQLLMEGPVDGVREKGMKQAFGRAWQELIKGYRAPEGTPSSSSLTTPTSGAVQERAVPSAPVAERRVKRKLPSNSDEMLAVEKAAREDLSEADSDDDSDDSKSSNDDRSDDSDSDNDDNDNNNEGANGASPRGSNNQRSNGGGSSPSNSRMRARKADNHKSSESQPPRKRVRKSSVSDRADEEVDNNTPKKSRRKASPKKDGQENGGKLTREQVKDLIRDLNLHQDIPNLPSYADIPPREEVVIVMEPEEEGAEIPKPHRGTARKSKGKNSGSGSSSPSGCNSEPFCVPKALFSFKDYTFYMVTGNGGPDGAERKLYNLGNEGTEAMGDEFRQFLNTVEYNWKIQADQIPENFEWRQWLTLEQNLANLFTTCSGGDMFHQ</sequence>
<dbReference type="KEGG" id="cthr:CTHT_0004890"/>
<feature type="region of interest" description="Disordered" evidence="1">
    <location>
        <begin position="512"/>
        <end position="692"/>
    </location>
</feature>
<feature type="compositionally biased region" description="Polar residues" evidence="1">
    <location>
        <begin position="230"/>
        <end position="243"/>
    </location>
</feature>
<name>G0RXZ9_CHATD</name>
<dbReference type="EMBL" id="GL988032">
    <property type="protein sequence ID" value="EGS23785.1"/>
    <property type="molecule type" value="Genomic_DNA"/>
</dbReference>
<reference evidence="2 3" key="1">
    <citation type="journal article" date="2011" name="Cell">
        <title>Insight into structure and assembly of the nuclear pore complex by utilizing the genome of a eukaryotic thermophile.</title>
        <authorList>
            <person name="Amlacher S."/>
            <person name="Sarges P."/>
            <person name="Flemming D."/>
            <person name="van Noort V."/>
            <person name="Kunze R."/>
            <person name="Devos D.P."/>
            <person name="Arumugam M."/>
            <person name="Bork P."/>
            <person name="Hurt E."/>
        </authorList>
    </citation>
    <scope>NUCLEOTIDE SEQUENCE [LARGE SCALE GENOMIC DNA]</scope>
    <source>
        <strain evidence="3">DSM 1495 / CBS 144.50 / IMI 039719</strain>
    </source>
</reference>
<feature type="compositionally biased region" description="Basic and acidic residues" evidence="1">
    <location>
        <begin position="198"/>
        <end position="208"/>
    </location>
</feature>